<comment type="subcellular location">
    <subcellularLocation>
        <location evidence="1">Cell membrane</location>
        <topology evidence="1">Multi-pass membrane protein</topology>
    </subcellularLocation>
</comment>
<keyword evidence="2" id="KW-1003">Cell membrane</keyword>
<dbReference type="PANTHER" id="PTHR42643">
    <property type="entry name" value="IONOTROPIC RECEPTOR 20A-RELATED"/>
    <property type="match status" value="1"/>
</dbReference>
<keyword evidence="3 9" id="KW-0812">Transmembrane</keyword>
<dbReference type="AlphaFoldDB" id="A0A8K0CRN6"/>
<keyword evidence="7" id="KW-0325">Glycoprotein</keyword>
<dbReference type="Gene3D" id="3.40.190.10">
    <property type="entry name" value="Periplasmic binding protein-like II"/>
    <property type="match status" value="2"/>
</dbReference>
<evidence type="ECO:0000256" key="7">
    <source>
        <dbReference type="ARBA" id="ARBA00023180"/>
    </source>
</evidence>
<evidence type="ECO:0000256" key="9">
    <source>
        <dbReference type="SAM" id="Phobius"/>
    </source>
</evidence>
<protein>
    <submittedName>
        <fullName evidence="10">Uncharacterized protein</fullName>
    </submittedName>
</protein>
<dbReference type="PANTHER" id="PTHR42643:SF30">
    <property type="entry name" value="IONOTROPIC RECEPTOR 40A-RELATED"/>
    <property type="match status" value="1"/>
</dbReference>
<feature type="region of interest" description="Disordered" evidence="8">
    <location>
        <begin position="140"/>
        <end position="161"/>
    </location>
</feature>
<keyword evidence="4 9" id="KW-1133">Transmembrane helix</keyword>
<evidence type="ECO:0000313" key="11">
    <source>
        <dbReference type="Proteomes" id="UP000801492"/>
    </source>
</evidence>
<keyword evidence="11" id="KW-1185">Reference proteome</keyword>
<dbReference type="SUPFAM" id="SSF53850">
    <property type="entry name" value="Periplasmic binding protein-like II"/>
    <property type="match status" value="1"/>
</dbReference>
<reference evidence="10" key="1">
    <citation type="submission" date="2019-08" db="EMBL/GenBank/DDBJ databases">
        <title>The genome of the North American firefly Photinus pyralis.</title>
        <authorList>
            <consortium name="Photinus pyralis genome working group"/>
            <person name="Fallon T.R."/>
            <person name="Sander Lower S.E."/>
            <person name="Weng J.-K."/>
        </authorList>
    </citation>
    <scope>NUCLEOTIDE SEQUENCE</scope>
    <source>
        <strain evidence="10">TRF0915ILg1</strain>
        <tissue evidence="10">Whole body</tissue>
    </source>
</reference>
<evidence type="ECO:0000256" key="6">
    <source>
        <dbReference type="ARBA" id="ARBA00023170"/>
    </source>
</evidence>
<evidence type="ECO:0000256" key="2">
    <source>
        <dbReference type="ARBA" id="ARBA00022475"/>
    </source>
</evidence>
<gene>
    <name evidence="10" type="ORF">ILUMI_17086</name>
</gene>
<dbReference type="Proteomes" id="UP000801492">
    <property type="component" value="Unassembled WGS sequence"/>
</dbReference>
<keyword evidence="6" id="KW-0675">Receptor</keyword>
<dbReference type="EMBL" id="VTPC01070973">
    <property type="protein sequence ID" value="KAF2889087.1"/>
    <property type="molecule type" value="Genomic_DNA"/>
</dbReference>
<evidence type="ECO:0000256" key="4">
    <source>
        <dbReference type="ARBA" id="ARBA00022989"/>
    </source>
</evidence>
<evidence type="ECO:0000256" key="8">
    <source>
        <dbReference type="SAM" id="MobiDB-lite"/>
    </source>
</evidence>
<evidence type="ECO:0000256" key="5">
    <source>
        <dbReference type="ARBA" id="ARBA00023136"/>
    </source>
</evidence>
<comment type="caution">
    <text evidence="10">The sequence shown here is derived from an EMBL/GenBank/DDBJ whole genome shotgun (WGS) entry which is preliminary data.</text>
</comment>
<dbReference type="InterPro" id="IPR052192">
    <property type="entry name" value="Insect_Ionotropic_Sensory_Rcpt"/>
</dbReference>
<keyword evidence="5 9" id="KW-0472">Membrane</keyword>
<dbReference type="GO" id="GO:0005886">
    <property type="term" value="C:plasma membrane"/>
    <property type="evidence" value="ECO:0007669"/>
    <property type="project" value="UniProtKB-SubCell"/>
</dbReference>
<proteinExistence type="predicted"/>
<accession>A0A8K0CRN6</accession>
<evidence type="ECO:0000256" key="3">
    <source>
        <dbReference type="ARBA" id="ARBA00022692"/>
    </source>
</evidence>
<feature type="compositionally biased region" description="Basic and acidic residues" evidence="8">
    <location>
        <begin position="148"/>
        <end position="161"/>
    </location>
</feature>
<dbReference type="OrthoDB" id="5984008at2759"/>
<feature type="transmembrane region" description="Helical" evidence="9">
    <location>
        <begin position="176"/>
        <end position="198"/>
    </location>
</feature>
<sequence length="253" mass="29222">METRGYQLFVEKYSSSYGLLENGTGLYGDLWNMMTKKQPTFVIDSVEEGVQLVRQSTNVAVVAGRETLFFDIQRFGAENFHLSEKLNTAYSAIAFQIGCPYIENFNRILMAIFEAGILTKMTEDEYEKLGKQQTVVNSDTKNTVVPTGKKETRKAAKATEDNQKSRPISIKMLQGAFYLLFIGHVLSGIALLFEVGIVQQKRNLRSLKRNVLMKIRKIKRRIWLCYSRIVGYFRRRIREMLHDAFLETLEYLE</sequence>
<name>A0A8K0CRN6_IGNLU</name>
<evidence type="ECO:0000256" key="1">
    <source>
        <dbReference type="ARBA" id="ARBA00004651"/>
    </source>
</evidence>
<evidence type="ECO:0000313" key="10">
    <source>
        <dbReference type="EMBL" id="KAF2889087.1"/>
    </source>
</evidence>
<organism evidence="10 11">
    <name type="scientific">Ignelater luminosus</name>
    <name type="common">Cucubano</name>
    <name type="synonym">Pyrophorus luminosus</name>
    <dbReference type="NCBI Taxonomy" id="2038154"/>
    <lineage>
        <taxon>Eukaryota</taxon>
        <taxon>Metazoa</taxon>
        <taxon>Ecdysozoa</taxon>
        <taxon>Arthropoda</taxon>
        <taxon>Hexapoda</taxon>
        <taxon>Insecta</taxon>
        <taxon>Pterygota</taxon>
        <taxon>Neoptera</taxon>
        <taxon>Endopterygota</taxon>
        <taxon>Coleoptera</taxon>
        <taxon>Polyphaga</taxon>
        <taxon>Elateriformia</taxon>
        <taxon>Elateroidea</taxon>
        <taxon>Elateridae</taxon>
        <taxon>Agrypninae</taxon>
        <taxon>Pyrophorini</taxon>
        <taxon>Ignelater</taxon>
    </lineage>
</organism>